<dbReference type="KEGG" id="ptw:TUM18999_24460"/>
<dbReference type="AlphaFoldDB" id="A0A6J4E4F1"/>
<evidence type="ECO:0000313" key="7">
    <source>
        <dbReference type="Proteomes" id="UP001054892"/>
    </source>
</evidence>
<proteinExistence type="predicted"/>
<accession>A0A6J4E4F1</accession>
<sequence length="175" mass="20199">MRGAALLFHVRSPPCKDDPMYRLDWLRNHLQHSDTYALWLYRQFAYEFADQPLEDWQREFAEGQRSGEWQCLVALDGERLLGGAALAEDDLPGRDDLGPWLACVFTTPEARGQGIAERLIQGICEQARHQGHTRLYLHTQDRADYYARRGWAPLELFQAWGAEHTLMWRALDGAA</sequence>
<name>A0A6J4E4F1_9PSED</name>
<dbReference type="PROSITE" id="PS51186">
    <property type="entry name" value="GNAT"/>
    <property type="match status" value="1"/>
</dbReference>
<dbReference type="InterPro" id="IPR050832">
    <property type="entry name" value="Bact_Acetyltransf"/>
</dbReference>
<evidence type="ECO:0000256" key="2">
    <source>
        <dbReference type="ARBA" id="ARBA00023315"/>
    </source>
</evidence>
<dbReference type="SUPFAM" id="SSF55729">
    <property type="entry name" value="Acyl-CoA N-acyltransferases (Nat)"/>
    <property type="match status" value="1"/>
</dbReference>
<dbReference type="PANTHER" id="PTHR43877:SF2">
    <property type="entry name" value="AMINOALKYLPHOSPHONATE N-ACETYLTRANSFERASE-RELATED"/>
    <property type="match status" value="1"/>
</dbReference>
<reference evidence="4 6" key="1">
    <citation type="submission" date="2020-05" db="EMBL/GenBank/DDBJ databases">
        <title>Characterization of novel class B3 metallo-beta-lactamase from novel Pseudomonas species.</title>
        <authorList>
            <person name="Yamada K."/>
            <person name="Aoki K."/>
            <person name="Ishii Y."/>
        </authorList>
    </citation>
    <scope>NUCLEOTIDE SEQUENCE [LARGE SCALE GENOMIC DNA]</scope>
    <source>
        <strain evidence="4 6">TUM18999</strain>
        <strain evidence="5 7">TUM20286</strain>
    </source>
</reference>
<dbReference type="PANTHER" id="PTHR43877">
    <property type="entry name" value="AMINOALKYLPHOSPHONATE N-ACETYLTRANSFERASE-RELATED-RELATED"/>
    <property type="match status" value="1"/>
</dbReference>
<keyword evidence="2" id="KW-0012">Acyltransferase</keyword>
<evidence type="ECO:0000259" key="3">
    <source>
        <dbReference type="PROSITE" id="PS51186"/>
    </source>
</evidence>
<dbReference type="EMBL" id="BQKM01000003">
    <property type="protein sequence ID" value="GJN52391.1"/>
    <property type="molecule type" value="Genomic_DNA"/>
</dbReference>
<dbReference type="InterPro" id="IPR016181">
    <property type="entry name" value="Acyl_CoA_acyltransferase"/>
</dbReference>
<keyword evidence="7" id="KW-1185">Reference proteome</keyword>
<dbReference type="Pfam" id="PF00583">
    <property type="entry name" value="Acetyltransf_1"/>
    <property type="match status" value="1"/>
</dbReference>
<dbReference type="Gene3D" id="3.40.630.30">
    <property type="match status" value="1"/>
</dbReference>
<evidence type="ECO:0000313" key="4">
    <source>
        <dbReference type="EMBL" id="BCG24255.1"/>
    </source>
</evidence>
<dbReference type="GO" id="GO:0016747">
    <property type="term" value="F:acyltransferase activity, transferring groups other than amino-acyl groups"/>
    <property type="evidence" value="ECO:0007669"/>
    <property type="project" value="InterPro"/>
</dbReference>
<dbReference type="Proteomes" id="UP000509383">
    <property type="component" value="Chromosome"/>
</dbReference>
<evidence type="ECO:0000313" key="6">
    <source>
        <dbReference type="Proteomes" id="UP000509383"/>
    </source>
</evidence>
<gene>
    <name evidence="4" type="ORF">TUM18999_24460</name>
    <name evidence="5" type="ORF">TUM20286_21430</name>
</gene>
<evidence type="ECO:0000256" key="1">
    <source>
        <dbReference type="ARBA" id="ARBA00022679"/>
    </source>
</evidence>
<dbReference type="InterPro" id="IPR000182">
    <property type="entry name" value="GNAT_dom"/>
</dbReference>
<organism evidence="4 6">
    <name type="scientific">Pseudomonas tohonis</name>
    <dbReference type="NCBI Taxonomy" id="2725477"/>
    <lineage>
        <taxon>Bacteria</taxon>
        <taxon>Pseudomonadati</taxon>
        <taxon>Pseudomonadota</taxon>
        <taxon>Gammaproteobacteria</taxon>
        <taxon>Pseudomonadales</taxon>
        <taxon>Pseudomonadaceae</taxon>
        <taxon>Pseudomonas</taxon>
    </lineage>
</organism>
<dbReference type="CDD" id="cd04301">
    <property type="entry name" value="NAT_SF"/>
    <property type="match status" value="1"/>
</dbReference>
<dbReference type="Proteomes" id="UP001054892">
    <property type="component" value="Unassembled WGS sequence"/>
</dbReference>
<evidence type="ECO:0000313" key="5">
    <source>
        <dbReference type="EMBL" id="GJN52391.1"/>
    </source>
</evidence>
<dbReference type="EMBL" id="AP023189">
    <property type="protein sequence ID" value="BCG24255.1"/>
    <property type="molecule type" value="Genomic_DNA"/>
</dbReference>
<protein>
    <recommendedName>
        <fullName evidence="3">N-acetyltransferase domain-containing protein</fullName>
    </recommendedName>
</protein>
<keyword evidence="1" id="KW-0808">Transferase</keyword>
<feature type="domain" description="N-acetyltransferase" evidence="3">
    <location>
        <begin position="19"/>
        <end position="172"/>
    </location>
</feature>